<evidence type="ECO:0000259" key="1">
    <source>
        <dbReference type="Pfam" id="PF01927"/>
    </source>
</evidence>
<dbReference type="InterPro" id="IPR002782">
    <property type="entry name" value="Mut7-C_RNAse_dom"/>
</dbReference>
<accession>A0A483CY38</accession>
<dbReference type="Proteomes" id="UP000292580">
    <property type="component" value="Unassembled WGS sequence"/>
</dbReference>
<reference evidence="2 3" key="1">
    <citation type="submission" date="2017-11" db="EMBL/GenBank/DDBJ databases">
        <title>Isolation and Characterization of Methanofollis Species from Methane Seep Offshore SW Taiwan.</title>
        <authorList>
            <person name="Teng N.-H."/>
            <person name="Lai M.-C."/>
            <person name="Chen S.-C."/>
        </authorList>
    </citation>
    <scope>NUCLEOTIDE SEQUENCE [LARGE SCALE GENOMIC DNA]</scope>
    <source>
        <strain evidence="2 3">FWC-SCC2</strain>
    </source>
</reference>
<sequence length="147" mass="16577">MLGTLTRRLRLMGYDTISANALSPGNPREDSVILSIAQTQGRILLTRDAELARRAGAQGIYIGSEDPAAQVHQLTDMGLIVPSLRFDRCSICNTPLRPARQREIESAAYAPADRRSLTFFWCPTCRRLYWEGSHTRRMRKDLIGDQD</sequence>
<dbReference type="OrthoDB" id="1266at2157"/>
<proteinExistence type="predicted"/>
<dbReference type="AlphaFoldDB" id="A0A483CY38"/>
<organism evidence="2 3">
    <name type="scientific">Methanofollis fontis</name>
    <dbReference type="NCBI Taxonomy" id="2052832"/>
    <lineage>
        <taxon>Archaea</taxon>
        <taxon>Methanobacteriati</taxon>
        <taxon>Methanobacteriota</taxon>
        <taxon>Stenosarchaea group</taxon>
        <taxon>Methanomicrobia</taxon>
        <taxon>Methanomicrobiales</taxon>
        <taxon>Methanomicrobiaceae</taxon>
        <taxon>Methanofollis</taxon>
    </lineage>
</organism>
<comment type="caution">
    <text evidence="2">The sequence shown here is derived from an EMBL/GenBank/DDBJ whole genome shotgun (WGS) entry which is preliminary data.</text>
</comment>
<dbReference type="PANTHER" id="PTHR39081:SF1">
    <property type="entry name" value="MUT7-C RNASE DOMAIN-CONTAINING PROTEIN"/>
    <property type="match status" value="1"/>
</dbReference>
<feature type="domain" description="Mut7-C RNAse" evidence="1">
    <location>
        <begin position="1"/>
        <end position="140"/>
    </location>
</feature>
<evidence type="ECO:0000313" key="3">
    <source>
        <dbReference type="Proteomes" id="UP000292580"/>
    </source>
</evidence>
<dbReference type="Pfam" id="PF01927">
    <property type="entry name" value="Mut7-C"/>
    <property type="match status" value="1"/>
</dbReference>
<protein>
    <recommendedName>
        <fullName evidence="1">Mut7-C RNAse domain-containing protein</fullName>
    </recommendedName>
</protein>
<dbReference type="PANTHER" id="PTHR39081">
    <property type="entry name" value="MUT7-C DOMAIN-CONTAINING PROTEIN"/>
    <property type="match status" value="1"/>
</dbReference>
<evidence type="ECO:0000313" key="2">
    <source>
        <dbReference type="EMBL" id="TAJ44456.1"/>
    </source>
</evidence>
<name>A0A483CY38_9EURY</name>
<dbReference type="EMBL" id="PGCL01000002">
    <property type="protein sequence ID" value="TAJ44456.1"/>
    <property type="molecule type" value="Genomic_DNA"/>
</dbReference>
<keyword evidence="3" id="KW-1185">Reference proteome</keyword>
<gene>
    <name evidence="2" type="ORF">CUJ86_03805</name>
</gene>